<feature type="transmembrane region" description="Helical" evidence="2">
    <location>
        <begin position="56"/>
        <end position="72"/>
    </location>
</feature>
<sequence>MSRAFYRMSWGLLLTIVDIRLGFFDILPDFIGYCMIWSGIQALENYESAYRKAKPFAILLTIASLSELLPFWSGSTIQLTANEVVFSLPSLIYSGAMMLSLLLMLDSLLSVLHRHAFQEGYVEFAGSVRGRRQFFTSVSAVTLIVFPFSMNASTDVLLAMIPLTLLGMLALIIVFFTLRKAGKTWGYTGNHENNPMLVEERDTHAQAENEEIVAEDESVEASFASQNEGNDKT</sequence>
<name>A0A917GYC6_9BACL</name>
<feature type="compositionally biased region" description="Acidic residues" evidence="1">
    <location>
        <begin position="208"/>
        <end position="219"/>
    </location>
</feature>
<evidence type="ECO:0000313" key="4">
    <source>
        <dbReference type="Proteomes" id="UP000600247"/>
    </source>
</evidence>
<comment type="caution">
    <text evidence="3">The sequence shown here is derived from an EMBL/GenBank/DDBJ whole genome shotgun (WGS) entry which is preliminary data.</text>
</comment>
<feature type="transmembrane region" description="Helical" evidence="2">
    <location>
        <begin position="12"/>
        <end position="36"/>
    </location>
</feature>
<protein>
    <submittedName>
        <fullName evidence="3">Uncharacterized protein</fullName>
    </submittedName>
</protein>
<dbReference type="EMBL" id="BMHY01000002">
    <property type="protein sequence ID" value="GGG61562.1"/>
    <property type="molecule type" value="Genomic_DNA"/>
</dbReference>
<keyword evidence="2" id="KW-1133">Transmembrane helix</keyword>
<feature type="transmembrane region" description="Helical" evidence="2">
    <location>
        <begin position="156"/>
        <end position="178"/>
    </location>
</feature>
<evidence type="ECO:0000256" key="1">
    <source>
        <dbReference type="SAM" id="MobiDB-lite"/>
    </source>
</evidence>
<evidence type="ECO:0000313" key="3">
    <source>
        <dbReference type="EMBL" id="GGG61562.1"/>
    </source>
</evidence>
<reference evidence="3 4" key="1">
    <citation type="journal article" date="2014" name="Int. J. Syst. Evol. Microbiol.">
        <title>Complete genome sequence of Corynebacterium casei LMG S-19264T (=DSM 44701T), isolated from a smear-ripened cheese.</title>
        <authorList>
            <consortium name="US DOE Joint Genome Institute (JGI-PGF)"/>
            <person name="Walter F."/>
            <person name="Albersmeier A."/>
            <person name="Kalinowski J."/>
            <person name="Ruckert C."/>
        </authorList>
    </citation>
    <scope>NUCLEOTIDE SEQUENCE [LARGE SCALE GENOMIC DNA]</scope>
    <source>
        <strain evidence="3 4">CGMCC 1.15286</strain>
    </source>
</reference>
<accession>A0A917GYC6</accession>
<gene>
    <name evidence="3" type="ORF">GCM10010918_13860</name>
</gene>
<feature type="transmembrane region" description="Helical" evidence="2">
    <location>
        <begin position="92"/>
        <end position="112"/>
    </location>
</feature>
<organism evidence="3 4">
    <name type="scientific">Paenibacillus radicis</name>
    <name type="common">ex Gao et al. 2016</name>
    <dbReference type="NCBI Taxonomy" id="1737354"/>
    <lineage>
        <taxon>Bacteria</taxon>
        <taxon>Bacillati</taxon>
        <taxon>Bacillota</taxon>
        <taxon>Bacilli</taxon>
        <taxon>Bacillales</taxon>
        <taxon>Paenibacillaceae</taxon>
        <taxon>Paenibacillus</taxon>
    </lineage>
</organism>
<feature type="compositionally biased region" description="Polar residues" evidence="1">
    <location>
        <begin position="223"/>
        <end position="233"/>
    </location>
</feature>
<proteinExistence type="predicted"/>
<dbReference type="RefSeq" id="WP_188888207.1">
    <property type="nucleotide sequence ID" value="NZ_BMHY01000002.1"/>
</dbReference>
<dbReference type="Proteomes" id="UP000600247">
    <property type="component" value="Unassembled WGS sequence"/>
</dbReference>
<keyword evidence="2" id="KW-0812">Transmembrane</keyword>
<dbReference type="AlphaFoldDB" id="A0A917GYC6"/>
<feature type="region of interest" description="Disordered" evidence="1">
    <location>
        <begin position="200"/>
        <end position="233"/>
    </location>
</feature>
<keyword evidence="4" id="KW-1185">Reference proteome</keyword>
<keyword evidence="2" id="KW-0472">Membrane</keyword>
<evidence type="ECO:0000256" key="2">
    <source>
        <dbReference type="SAM" id="Phobius"/>
    </source>
</evidence>